<dbReference type="Gene3D" id="3.30.465.10">
    <property type="match status" value="1"/>
</dbReference>
<dbReference type="InterPro" id="IPR016166">
    <property type="entry name" value="FAD-bd_PCMH"/>
</dbReference>
<comment type="caution">
    <text evidence="6">The sequence shown here is derived from an EMBL/GenBank/DDBJ whole genome shotgun (WGS) entry which is preliminary data.</text>
</comment>
<gene>
    <name evidence="6" type="ORF">KDAU_43600</name>
</gene>
<evidence type="ECO:0000256" key="1">
    <source>
        <dbReference type="ARBA" id="ARBA00008000"/>
    </source>
</evidence>
<dbReference type="SUPFAM" id="SSF55103">
    <property type="entry name" value="FAD-linked oxidases, C-terminal domain"/>
    <property type="match status" value="1"/>
</dbReference>
<dbReference type="GO" id="GO:0004458">
    <property type="term" value="F:D-lactate dehydrogenase (cytochrome) activity"/>
    <property type="evidence" value="ECO:0007669"/>
    <property type="project" value="TreeGrafter"/>
</dbReference>
<dbReference type="RefSeq" id="WP_126597975.1">
    <property type="nucleotide sequence ID" value="NZ_BIFQ01000001.1"/>
</dbReference>
<accession>A0A401ZJK4</accession>
<reference evidence="7" key="1">
    <citation type="submission" date="2018-12" db="EMBL/GenBank/DDBJ databases">
        <title>Tengunoibacter tsumagoiensis gen. nov., sp. nov., Dictyobacter kobayashii sp. nov., D. alpinus sp. nov., and D. joshuensis sp. nov. and description of Dictyobacteraceae fam. nov. within the order Ktedonobacterales isolated from Tengu-no-mugimeshi.</title>
        <authorList>
            <person name="Wang C.M."/>
            <person name="Zheng Y."/>
            <person name="Sakai Y."/>
            <person name="Toyoda A."/>
            <person name="Minakuchi Y."/>
            <person name="Abe K."/>
            <person name="Yokota A."/>
            <person name="Yabe S."/>
        </authorList>
    </citation>
    <scope>NUCLEOTIDE SEQUENCE [LARGE SCALE GENOMIC DNA]</scope>
    <source>
        <strain evidence="7">S-27</strain>
    </source>
</reference>
<dbReference type="InterPro" id="IPR006094">
    <property type="entry name" value="Oxid_FAD_bind_N"/>
</dbReference>
<evidence type="ECO:0000256" key="2">
    <source>
        <dbReference type="ARBA" id="ARBA00022630"/>
    </source>
</evidence>
<comment type="similarity">
    <text evidence="1">Belongs to the FAD-binding oxidoreductase/transferase type 4 family.</text>
</comment>
<evidence type="ECO:0000313" key="6">
    <source>
        <dbReference type="EMBL" id="GCE07031.1"/>
    </source>
</evidence>
<sequence>MLISDNINREYGTDLDWKRTAVTNWSLTEHSLCDVCSARGVEEIRQALDVARARGLSIIAHGAGHSYTDAALNGGGLLIDLTTMRRILAWDPERGIMRVEPGVTVGEVARVALRDRWWLAVTPSTAVATVGGCVAMNVNGKNSWTHGSFGEHVLSLTVLLAGGQLLTVSPTQNSELFRAVVGSAGLLGFITSITLQLKRVPSDRVEVTVRPGRSLRELFQLFEDEQAADYLEAWVDGFAAGGQLGRGIVTASRYSQRVVATAAFPTFHLSERSMHSLTHWAGTLGRPFVEGGVRGANSVIYRGSRWPGRNRPRQISLMRSTYYAPALFTGYRALLPGGSETFQAFVPAAEAEALFAEILRRSQEHKYDPLWCIIKRHRRDPFLLGYQVDGFSLEVNYRLPVRVHGLRQLLRELMEQVIAAGGRFYLAKDALLTPVLYRRSVGEAAVAAFLDLKQRYDPERLLQSNLYRRVFQPSPQQPGEHDAKR</sequence>
<dbReference type="Pfam" id="PF01565">
    <property type="entry name" value="FAD_binding_4"/>
    <property type="match status" value="1"/>
</dbReference>
<feature type="domain" description="FAD-binding PCMH-type" evidence="5">
    <location>
        <begin position="27"/>
        <end position="200"/>
    </location>
</feature>
<dbReference type="EMBL" id="BIFQ01000001">
    <property type="protein sequence ID" value="GCE07031.1"/>
    <property type="molecule type" value="Genomic_DNA"/>
</dbReference>
<dbReference type="Gene3D" id="3.30.43.10">
    <property type="entry name" value="Uridine Diphospho-n-acetylenolpyruvylglucosamine Reductase, domain 2"/>
    <property type="match status" value="1"/>
</dbReference>
<evidence type="ECO:0000256" key="4">
    <source>
        <dbReference type="ARBA" id="ARBA00023002"/>
    </source>
</evidence>
<dbReference type="GO" id="GO:1903457">
    <property type="term" value="P:lactate catabolic process"/>
    <property type="evidence" value="ECO:0007669"/>
    <property type="project" value="TreeGrafter"/>
</dbReference>
<dbReference type="GO" id="GO:0008720">
    <property type="term" value="F:D-lactate dehydrogenase (NAD+) activity"/>
    <property type="evidence" value="ECO:0007669"/>
    <property type="project" value="TreeGrafter"/>
</dbReference>
<dbReference type="Proteomes" id="UP000287224">
    <property type="component" value="Unassembled WGS sequence"/>
</dbReference>
<dbReference type="InterPro" id="IPR016164">
    <property type="entry name" value="FAD-linked_Oxase-like_C"/>
</dbReference>
<protein>
    <submittedName>
        <fullName evidence="6">Oxidoreductase</fullName>
    </submittedName>
</protein>
<name>A0A401ZJK4_9CHLR</name>
<dbReference type="PANTHER" id="PTHR11748">
    <property type="entry name" value="D-LACTATE DEHYDROGENASE"/>
    <property type="match status" value="1"/>
</dbReference>
<dbReference type="GO" id="GO:0071949">
    <property type="term" value="F:FAD binding"/>
    <property type="evidence" value="ECO:0007669"/>
    <property type="project" value="InterPro"/>
</dbReference>
<proteinExistence type="inferred from homology"/>
<dbReference type="InterPro" id="IPR036318">
    <property type="entry name" value="FAD-bd_PCMH-like_sf"/>
</dbReference>
<keyword evidence="2" id="KW-0285">Flavoprotein</keyword>
<evidence type="ECO:0000313" key="7">
    <source>
        <dbReference type="Proteomes" id="UP000287224"/>
    </source>
</evidence>
<dbReference type="PROSITE" id="PS51387">
    <property type="entry name" value="FAD_PCMH"/>
    <property type="match status" value="1"/>
</dbReference>
<keyword evidence="3" id="KW-0274">FAD</keyword>
<keyword evidence="7" id="KW-1185">Reference proteome</keyword>
<dbReference type="OrthoDB" id="143770at2"/>
<dbReference type="SUPFAM" id="SSF56176">
    <property type="entry name" value="FAD-binding/transporter-associated domain-like"/>
    <property type="match status" value="1"/>
</dbReference>
<organism evidence="6 7">
    <name type="scientific">Dictyobacter aurantiacus</name>
    <dbReference type="NCBI Taxonomy" id="1936993"/>
    <lineage>
        <taxon>Bacteria</taxon>
        <taxon>Bacillati</taxon>
        <taxon>Chloroflexota</taxon>
        <taxon>Ktedonobacteria</taxon>
        <taxon>Ktedonobacterales</taxon>
        <taxon>Dictyobacteraceae</taxon>
        <taxon>Dictyobacter</taxon>
    </lineage>
</organism>
<evidence type="ECO:0000259" key="5">
    <source>
        <dbReference type="PROSITE" id="PS51387"/>
    </source>
</evidence>
<keyword evidence="4" id="KW-0560">Oxidoreductase</keyword>
<dbReference type="AlphaFoldDB" id="A0A401ZJK4"/>
<dbReference type="InterPro" id="IPR016169">
    <property type="entry name" value="FAD-bd_PCMH_sub2"/>
</dbReference>
<dbReference type="PANTHER" id="PTHR11748:SF111">
    <property type="entry name" value="D-LACTATE DEHYDROGENASE, MITOCHONDRIAL-RELATED"/>
    <property type="match status" value="1"/>
</dbReference>
<evidence type="ECO:0000256" key="3">
    <source>
        <dbReference type="ARBA" id="ARBA00022827"/>
    </source>
</evidence>
<dbReference type="InterPro" id="IPR016167">
    <property type="entry name" value="FAD-bd_PCMH_sub1"/>
</dbReference>